<keyword evidence="1" id="KW-0812">Transmembrane</keyword>
<keyword evidence="3" id="KW-1185">Reference proteome</keyword>
<evidence type="ECO:0000256" key="1">
    <source>
        <dbReference type="SAM" id="Phobius"/>
    </source>
</evidence>
<dbReference type="STRING" id="40149.A0A0E0EBE6"/>
<feature type="transmembrane region" description="Helical" evidence="1">
    <location>
        <begin position="31"/>
        <end position="51"/>
    </location>
</feature>
<dbReference type="EnsemblPlants" id="OMERI07G11610.1">
    <property type="protein sequence ID" value="OMERI07G11610.1"/>
    <property type="gene ID" value="OMERI07G11610"/>
</dbReference>
<accession>A0A0E0EBE6</accession>
<organism evidence="2">
    <name type="scientific">Oryza meridionalis</name>
    <dbReference type="NCBI Taxonomy" id="40149"/>
    <lineage>
        <taxon>Eukaryota</taxon>
        <taxon>Viridiplantae</taxon>
        <taxon>Streptophyta</taxon>
        <taxon>Embryophyta</taxon>
        <taxon>Tracheophyta</taxon>
        <taxon>Spermatophyta</taxon>
        <taxon>Magnoliopsida</taxon>
        <taxon>Liliopsida</taxon>
        <taxon>Poales</taxon>
        <taxon>Poaceae</taxon>
        <taxon>BOP clade</taxon>
        <taxon>Oryzoideae</taxon>
        <taxon>Oryzeae</taxon>
        <taxon>Oryzinae</taxon>
        <taxon>Oryza</taxon>
    </lineage>
</organism>
<protein>
    <submittedName>
        <fullName evidence="2">Uncharacterized protein</fullName>
    </submittedName>
</protein>
<dbReference type="Gramene" id="OMERI07G11610.1">
    <property type="protein sequence ID" value="OMERI07G11610.1"/>
    <property type="gene ID" value="OMERI07G11610"/>
</dbReference>
<keyword evidence="1" id="KW-1133">Transmembrane helix</keyword>
<reference evidence="2" key="2">
    <citation type="submission" date="2018-05" db="EMBL/GenBank/DDBJ databases">
        <title>OmerRS3 (Oryza meridionalis Reference Sequence Version 3).</title>
        <authorList>
            <person name="Zhang J."/>
            <person name="Kudrna D."/>
            <person name="Lee S."/>
            <person name="Talag J."/>
            <person name="Welchert J."/>
            <person name="Wing R.A."/>
        </authorList>
    </citation>
    <scope>NUCLEOTIDE SEQUENCE [LARGE SCALE GENOMIC DNA]</scope>
    <source>
        <strain evidence="2">cv. OR44</strain>
    </source>
</reference>
<evidence type="ECO:0000313" key="3">
    <source>
        <dbReference type="Proteomes" id="UP000008021"/>
    </source>
</evidence>
<dbReference type="AlphaFoldDB" id="A0A0E0EBE6"/>
<dbReference type="Proteomes" id="UP000008021">
    <property type="component" value="Chromosome 7"/>
</dbReference>
<dbReference type="HOGENOM" id="CLU_1646394_0_0_1"/>
<name>A0A0E0EBE6_9ORYZ</name>
<evidence type="ECO:0000313" key="2">
    <source>
        <dbReference type="EnsemblPlants" id="OMERI07G11610.1"/>
    </source>
</evidence>
<proteinExistence type="predicted"/>
<sequence length="161" mass="18333">MRNHSQDMARPLTNRDIVIFWNRMRTHRVKIVMTLYLLIHSGLWRLTVVLFKATSIIEAPGLAAAARGLSGLGSKHSKIKNGLLLTESRRMLDALKTLDDRCVGVVKEGEPLHRTNGSLHPPHPWYRTIETFTQLQFSVHYMSDEELHQQLPATLVNSTKS</sequence>
<reference evidence="2" key="1">
    <citation type="submission" date="2015-04" db="UniProtKB">
        <authorList>
            <consortium name="EnsemblPlants"/>
        </authorList>
    </citation>
    <scope>IDENTIFICATION</scope>
</reference>
<keyword evidence="1" id="KW-0472">Membrane</keyword>